<protein>
    <submittedName>
        <fullName evidence="1">Uncharacterized protein</fullName>
    </submittedName>
</protein>
<name>A0AAW1DUR3_ZOAVI</name>
<dbReference type="EMBL" id="JBCEZU010000597">
    <property type="protein sequence ID" value="KAK9514116.1"/>
    <property type="molecule type" value="Genomic_DNA"/>
</dbReference>
<gene>
    <name evidence="1" type="ORF">VZT92_027605</name>
</gene>
<evidence type="ECO:0000313" key="1">
    <source>
        <dbReference type="EMBL" id="KAK9514116.1"/>
    </source>
</evidence>
<proteinExistence type="predicted"/>
<evidence type="ECO:0000313" key="2">
    <source>
        <dbReference type="Proteomes" id="UP001488805"/>
    </source>
</evidence>
<dbReference type="Proteomes" id="UP001488805">
    <property type="component" value="Unassembled WGS sequence"/>
</dbReference>
<accession>A0AAW1DUR3</accession>
<keyword evidence="2" id="KW-1185">Reference proteome</keyword>
<reference evidence="1 2" key="1">
    <citation type="journal article" date="2024" name="Genome Biol. Evol.">
        <title>Chromosome-level genome assembly of the viviparous eelpout Zoarces viviparus.</title>
        <authorList>
            <person name="Fuhrmann N."/>
            <person name="Brasseur M.V."/>
            <person name="Bakowski C.E."/>
            <person name="Podsiadlowski L."/>
            <person name="Prost S."/>
            <person name="Krehenwinkel H."/>
            <person name="Mayer C."/>
        </authorList>
    </citation>
    <scope>NUCLEOTIDE SEQUENCE [LARGE SCALE GENOMIC DNA]</scope>
    <source>
        <strain evidence="1">NO-MEL_2022_Ind0_liver</strain>
    </source>
</reference>
<organism evidence="1 2">
    <name type="scientific">Zoarces viviparus</name>
    <name type="common">Viviparous eelpout</name>
    <name type="synonym">Blennius viviparus</name>
    <dbReference type="NCBI Taxonomy" id="48416"/>
    <lineage>
        <taxon>Eukaryota</taxon>
        <taxon>Metazoa</taxon>
        <taxon>Chordata</taxon>
        <taxon>Craniata</taxon>
        <taxon>Vertebrata</taxon>
        <taxon>Euteleostomi</taxon>
        <taxon>Actinopterygii</taxon>
        <taxon>Neopterygii</taxon>
        <taxon>Teleostei</taxon>
        <taxon>Neoteleostei</taxon>
        <taxon>Acanthomorphata</taxon>
        <taxon>Eupercaria</taxon>
        <taxon>Perciformes</taxon>
        <taxon>Cottioidei</taxon>
        <taxon>Zoarcales</taxon>
        <taxon>Zoarcidae</taxon>
        <taxon>Zoarcinae</taxon>
        <taxon>Zoarces</taxon>
    </lineage>
</organism>
<sequence length="83" mass="8766">MKPAAPHRRISDTPANAGCYNYPAGVSVSPPSADAICLLASTTATAEPDSRNAVEGENCACGTLGRLERFCRPTRQTEKSVTR</sequence>
<comment type="caution">
    <text evidence="1">The sequence shown here is derived from an EMBL/GenBank/DDBJ whole genome shotgun (WGS) entry which is preliminary data.</text>
</comment>
<dbReference type="AlphaFoldDB" id="A0AAW1DUR3"/>